<dbReference type="Proteomes" id="UP000887565">
    <property type="component" value="Unplaced"/>
</dbReference>
<proteinExistence type="predicted"/>
<accession>A0A915KKW6</accession>
<dbReference type="WBParaSite" id="nRc.2.0.1.t39072-RA">
    <property type="protein sequence ID" value="nRc.2.0.1.t39072-RA"/>
    <property type="gene ID" value="nRc.2.0.1.g39072"/>
</dbReference>
<evidence type="ECO:0000313" key="2">
    <source>
        <dbReference type="WBParaSite" id="nRc.2.0.1.t39072-RA"/>
    </source>
</evidence>
<reference evidence="2" key="1">
    <citation type="submission" date="2022-11" db="UniProtKB">
        <authorList>
            <consortium name="WormBaseParasite"/>
        </authorList>
    </citation>
    <scope>IDENTIFICATION</scope>
</reference>
<sequence>MAIIRGNHNTHQLTRERNSDVRQEIFISGYPYFCTFGYPDISGHFQCLQKDRSKIRYIQYFRSKHRIQTISIFLSELIKHKVNTTIQKQLRLSEIICH</sequence>
<name>A0A915KKW6_ROMCU</name>
<dbReference type="AlphaFoldDB" id="A0A915KKW6"/>
<protein>
    <submittedName>
        <fullName evidence="2">Uncharacterized protein</fullName>
    </submittedName>
</protein>
<organism evidence="1 2">
    <name type="scientific">Romanomermis culicivorax</name>
    <name type="common">Nematode worm</name>
    <dbReference type="NCBI Taxonomy" id="13658"/>
    <lineage>
        <taxon>Eukaryota</taxon>
        <taxon>Metazoa</taxon>
        <taxon>Ecdysozoa</taxon>
        <taxon>Nematoda</taxon>
        <taxon>Enoplea</taxon>
        <taxon>Dorylaimia</taxon>
        <taxon>Mermithida</taxon>
        <taxon>Mermithoidea</taxon>
        <taxon>Mermithidae</taxon>
        <taxon>Romanomermis</taxon>
    </lineage>
</organism>
<evidence type="ECO:0000313" key="1">
    <source>
        <dbReference type="Proteomes" id="UP000887565"/>
    </source>
</evidence>
<keyword evidence="1" id="KW-1185">Reference proteome</keyword>